<dbReference type="Proteomes" id="UP000187203">
    <property type="component" value="Unassembled WGS sequence"/>
</dbReference>
<keyword evidence="2" id="KW-1185">Reference proteome</keyword>
<gene>
    <name evidence="1" type="ORF">COLO4_15028</name>
</gene>
<dbReference type="InterPro" id="IPR008803">
    <property type="entry name" value="RHD3/Sey1"/>
</dbReference>
<dbReference type="GO" id="GO:0005783">
    <property type="term" value="C:endoplasmic reticulum"/>
    <property type="evidence" value="ECO:0007669"/>
    <property type="project" value="TreeGrafter"/>
</dbReference>
<proteinExistence type="predicted"/>
<dbReference type="OrthoDB" id="1597724at2759"/>
<dbReference type="GO" id="GO:0016320">
    <property type="term" value="P:endoplasmic reticulum membrane fusion"/>
    <property type="evidence" value="ECO:0007669"/>
    <property type="project" value="TreeGrafter"/>
</dbReference>
<dbReference type="PANTHER" id="PTHR45923:SF2">
    <property type="entry name" value="PROTEIN SEY1"/>
    <property type="match status" value="1"/>
</dbReference>
<dbReference type="EMBL" id="AWUE01015546">
    <property type="protein sequence ID" value="OMO96870.1"/>
    <property type="molecule type" value="Genomic_DNA"/>
</dbReference>
<organism evidence="1 2">
    <name type="scientific">Corchorus olitorius</name>
    <dbReference type="NCBI Taxonomy" id="93759"/>
    <lineage>
        <taxon>Eukaryota</taxon>
        <taxon>Viridiplantae</taxon>
        <taxon>Streptophyta</taxon>
        <taxon>Embryophyta</taxon>
        <taxon>Tracheophyta</taxon>
        <taxon>Spermatophyta</taxon>
        <taxon>Magnoliopsida</taxon>
        <taxon>eudicotyledons</taxon>
        <taxon>Gunneridae</taxon>
        <taxon>Pentapetalae</taxon>
        <taxon>rosids</taxon>
        <taxon>malvids</taxon>
        <taxon>Malvales</taxon>
        <taxon>Malvaceae</taxon>
        <taxon>Grewioideae</taxon>
        <taxon>Apeibeae</taxon>
        <taxon>Corchorus</taxon>
    </lineage>
</organism>
<dbReference type="GO" id="GO:0003924">
    <property type="term" value="F:GTPase activity"/>
    <property type="evidence" value="ECO:0007669"/>
    <property type="project" value="TreeGrafter"/>
</dbReference>
<accession>A0A1R3JPZ2</accession>
<sequence length="128" mass="13585">MENGAVQMIDGDGKFNPAEVEQFVQATGLSNSGNSYVVVSIMGPQSSDNILELGSRNVMEKASADVLPKLNGENPLLAEMSFEAACLKNEVNQGMSSFCGNDNANHNVSGRQIYAIPDLVSVKMNVSS</sequence>
<reference evidence="2" key="1">
    <citation type="submission" date="2013-09" db="EMBL/GenBank/DDBJ databases">
        <title>Corchorus olitorius genome sequencing.</title>
        <authorList>
            <person name="Alam M."/>
            <person name="Haque M.S."/>
            <person name="Islam M.S."/>
            <person name="Emdad E.M."/>
            <person name="Islam M.M."/>
            <person name="Ahmed B."/>
            <person name="Halim A."/>
            <person name="Hossen Q.M.M."/>
            <person name="Hossain M.Z."/>
            <person name="Ahmed R."/>
            <person name="Khan M.M."/>
            <person name="Islam R."/>
            <person name="Rashid M.M."/>
            <person name="Khan S.A."/>
            <person name="Rahman M.S."/>
            <person name="Alam M."/>
            <person name="Yahiya A.S."/>
            <person name="Khan M.S."/>
            <person name="Azam M.S."/>
            <person name="Haque T."/>
            <person name="Lashkar M.Z.H."/>
            <person name="Akhand A.I."/>
            <person name="Morshed G."/>
            <person name="Roy S."/>
            <person name="Uddin K.S."/>
            <person name="Rabeya T."/>
            <person name="Hossain A.S."/>
            <person name="Chowdhury A."/>
            <person name="Snigdha A.R."/>
            <person name="Mortoza M.S."/>
            <person name="Matin S.A."/>
            <person name="Hoque S.M.E."/>
            <person name="Islam M.K."/>
            <person name="Roy D.K."/>
            <person name="Haider R."/>
            <person name="Moosa M.M."/>
            <person name="Elias S.M."/>
            <person name="Hasan A.M."/>
            <person name="Jahan S."/>
            <person name="Shafiuddin M."/>
            <person name="Mahmood N."/>
            <person name="Shommy N.S."/>
        </authorList>
    </citation>
    <scope>NUCLEOTIDE SEQUENCE [LARGE SCALE GENOMIC DNA]</scope>
    <source>
        <strain evidence="2">cv. O-4</strain>
    </source>
</reference>
<name>A0A1R3JPZ2_9ROSI</name>
<protein>
    <submittedName>
        <fullName evidence="1">Uncharacterized protein</fullName>
    </submittedName>
</protein>
<comment type="caution">
    <text evidence="1">The sequence shown here is derived from an EMBL/GenBank/DDBJ whole genome shotgun (WGS) entry which is preliminary data.</text>
</comment>
<dbReference type="AlphaFoldDB" id="A0A1R3JPZ2"/>
<dbReference type="STRING" id="93759.A0A1R3JPZ2"/>
<dbReference type="PANTHER" id="PTHR45923">
    <property type="entry name" value="PROTEIN SEY1"/>
    <property type="match status" value="1"/>
</dbReference>
<evidence type="ECO:0000313" key="1">
    <source>
        <dbReference type="EMBL" id="OMO96870.1"/>
    </source>
</evidence>
<evidence type="ECO:0000313" key="2">
    <source>
        <dbReference type="Proteomes" id="UP000187203"/>
    </source>
</evidence>